<name>A0A368C0G0_9GAMM</name>
<dbReference type="Pfam" id="PF10003">
    <property type="entry name" value="DUF2244"/>
    <property type="match status" value="1"/>
</dbReference>
<proteinExistence type="predicted"/>
<gene>
    <name evidence="2" type="ORF">DBW96_00410</name>
</gene>
<keyword evidence="1" id="KW-0812">Transmembrane</keyword>
<dbReference type="EMBL" id="QOPE01000002">
    <property type="protein sequence ID" value="RCL42617.1"/>
    <property type="molecule type" value="Genomic_DNA"/>
</dbReference>
<evidence type="ECO:0000313" key="2">
    <source>
        <dbReference type="EMBL" id="RCL42617.1"/>
    </source>
</evidence>
<keyword evidence="1" id="KW-0472">Membrane</keyword>
<feature type="transmembrane region" description="Helical" evidence="1">
    <location>
        <begin position="28"/>
        <end position="46"/>
    </location>
</feature>
<dbReference type="AlphaFoldDB" id="A0A368C0G0"/>
<sequence length="161" mass="19029">MIKVEQNKQNSFFFEIKPNRSLYGTQRVIFFTLLFSTCLIIGLAFFMLGATLILPFAGLEIFFVSLGFYANFKWSRQKEVIYLSHSKIKIEKGRIFRDFVWEEFRAFVKFQIKQTNNETNKLFFLSKGKHIEVGNFLNQEQKEDLIKEIRSAISFLNDLDP</sequence>
<comment type="caution">
    <text evidence="2">The sequence shown here is derived from an EMBL/GenBank/DDBJ whole genome shotgun (WGS) entry which is preliminary data.</text>
</comment>
<feature type="transmembrane region" description="Helical" evidence="1">
    <location>
        <begin position="52"/>
        <end position="72"/>
    </location>
</feature>
<evidence type="ECO:0000313" key="3">
    <source>
        <dbReference type="Proteomes" id="UP000253307"/>
    </source>
</evidence>
<dbReference type="Proteomes" id="UP000253307">
    <property type="component" value="Unassembled WGS sequence"/>
</dbReference>
<accession>A0A368C0G0</accession>
<organism evidence="2 3">
    <name type="scientific">SAR86 cluster bacterium</name>
    <dbReference type="NCBI Taxonomy" id="2030880"/>
    <lineage>
        <taxon>Bacteria</taxon>
        <taxon>Pseudomonadati</taxon>
        <taxon>Pseudomonadota</taxon>
        <taxon>Gammaproteobacteria</taxon>
        <taxon>SAR86 cluster</taxon>
    </lineage>
</organism>
<protein>
    <submittedName>
        <fullName evidence="2">DUF2244 domain-containing protein</fullName>
    </submittedName>
</protein>
<keyword evidence="1" id="KW-1133">Transmembrane helix</keyword>
<dbReference type="InterPro" id="IPR019253">
    <property type="entry name" value="DUF2244_TM"/>
</dbReference>
<evidence type="ECO:0000256" key="1">
    <source>
        <dbReference type="SAM" id="Phobius"/>
    </source>
</evidence>
<reference evidence="2 3" key="1">
    <citation type="journal article" date="2018" name="Microbiome">
        <title>Fine metagenomic profile of the Mediterranean stratified and mixed water columns revealed by assembly and recruitment.</title>
        <authorList>
            <person name="Haro-Moreno J.M."/>
            <person name="Lopez-Perez M."/>
            <person name="De La Torre J.R."/>
            <person name="Picazo A."/>
            <person name="Camacho A."/>
            <person name="Rodriguez-Valera F."/>
        </authorList>
    </citation>
    <scope>NUCLEOTIDE SEQUENCE [LARGE SCALE GENOMIC DNA]</scope>
    <source>
        <strain evidence="2">MED-G82</strain>
    </source>
</reference>